<dbReference type="InterPro" id="IPR058031">
    <property type="entry name" value="AAA_lid_NorR"/>
</dbReference>
<dbReference type="EMBL" id="JABBGK010000004">
    <property type="protein sequence ID" value="NML76087.1"/>
    <property type="molecule type" value="Genomic_DNA"/>
</dbReference>
<dbReference type="Pfam" id="PF00158">
    <property type="entry name" value="Sigma54_activat"/>
    <property type="match status" value="1"/>
</dbReference>
<evidence type="ECO:0000256" key="2">
    <source>
        <dbReference type="ARBA" id="ARBA00022797"/>
    </source>
</evidence>
<dbReference type="GO" id="GO:0006355">
    <property type="term" value="P:regulation of DNA-templated transcription"/>
    <property type="evidence" value="ECO:0007669"/>
    <property type="project" value="InterPro"/>
</dbReference>
<dbReference type="CDD" id="cd00009">
    <property type="entry name" value="AAA"/>
    <property type="match status" value="1"/>
</dbReference>
<evidence type="ECO:0000256" key="5">
    <source>
        <dbReference type="ARBA" id="ARBA00023125"/>
    </source>
</evidence>
<dbReference type="InterPro" id="IPR025943">
    <property type="entry name" value="Sigma_54_int_dom_ATP-bd_2"/>
</dbReference>
<feature type="domain" description="Sigma-54 factor interaction" evidence="9">
    <location>
        <begin position="167"/>
        <end position="388"/>
    </location>
</feature>
<dbReference type="Gene3D" id="3.40.50.300">
    <property type="entry name" value="P-loop containing nucleotide triphosphate hydrolases"/>
    <property type="match status" value="1"/>
</dbReference>
<evidence type="ECO:0000313" key="10">
    <source>
        <dbReference type="EMBL" id="NML76087.1"/>
    </source>
</evidence>
<organism evidence="10 11">
    <name type="scientific">Rhizobium terricola</name>
    <dbReference type="NCBI Taxonomy" id="2728849"/>
    <lineage>
        <taxon>Bacteria</taxon>
        <taxon>Pseudomonadati</taxon>
        <taxon>Pseudomonadota</taxon>
        <taxon>Alphaproteobacteria</taxon>
        <taxon>Hyphomicrobiales</taxon>
        <taxon>Rhizobiaceae</taxon>
        <taxon>Rhizobium/Agrobacterium group</taxon>
        <taxon>Rhizobium</taxon>
    </lineage>
</organism>
<dbReference type="PANTHER" id="PTHR32071">
    <property type="entry name" value="TRANSCRIPTIONAL REGULATORY PROTEIN"/>
    <property type="match status" value="1"/>
</dbReference>
<keyword evidence="5" id="KW-0238">DNA-binding</keyword>
<dbReference type="GO" id="GO:0000160">
    <property type="term" value="P:phosphorelay signal transduction system"/>
    <property type="evidence" value="ECO:0007669"/>
    <property type="project" value="UniProtKB-KW"/>
</dbReference>
<dbReference type="PROSITE" id="PS00676">
    <property type="entry name" value="SIGMA54_INTERACT_2"/>
    <property type="match status" value="1"/>
</dbReference>
<evidence type="ECO:0000259" key="9">
    <source>
        <dbReference type="PROSITE" id="PS50045"/>
    </source>
</evidence>
<gene>
    <name evidence="10" type="ORF">HHL25_18290</name>
</gene>
<proteinExistence type="predicted"/>
<dbReference type="SMART" id="SM00382">
    <property type="entry name" value="AAA"/>
    <property type="match status" value="1"/>
</dbReference>
<keyword evidence="2" id="KW-0058">Aromatic hydrocarbons catabolism</keyword>
<dbReference type="InterPro" id="IPR002078">
    <property type="entry name" value="Sigma_54_int"/>
</dbReference>
<dbReference type="InterPro" id="IPR003593">
    <property type="entry name" value="AAA+_ATPase"/>
</dbReference>
<feature type="region of interest" description="Disordered" evidence="8">
    <location>
        <begin position="404"/>
        <end position="433"/>
    </location>
</feature>
<dbReference type="Pfam" id="PF18024">
    <property type="entry name" value="HTH_50"/>
    <property type="match status" value="1"/>
</dbReference>
<dbReference type="InterPro" id="IPR009057">
    <property type="entry name" value="Homeodomain-like_sf"/>
</dbReference>
<evidence type="ECO:0000313" key="11">
    <source>
        <dbReference type="Proteomes" id="UP000541470"/>
    </source>
</evidence>
<dbReference type="Gene3D" id="1.10.10.60">
    <property type="entry name" value="Homeodomain-like"/>
    <property type="match status" value="1"/>
</dbReference>
<dbReference type="PROSITE" id="PS00675">
    <property type="entry name" value="SIGMA54_INTERACT_1"/>
    <property type="match status" value="1"/>
</dbReference>
<keyword evidence="3" id="KW-0067">ATP-binding</keyword>
<dbReference type="PANTHER" id="PTHR32071:SF117">
    <property type="entry name" value="PTS-DEPENDENT DIHYDROXYACETONE KINASE OPERON REGULATORY PROTEIN-RELATED"/>
    <property type="match status" value="1"/>
</dbReference>
<keyword evidence="6" id="KW-0010">Activator</keyword>
<dbReference type="Gene3D" id="1.10.8.60">
    <property type="match status" value="1"/>
</dbReference>
<accession>A0A7Y0AYY7</accession>
<keyword evidence="11" id="KW-1185">Reference proteome</keyword>
<evidence type="ECO:0000256" key="8">
    <source>
        <dbReference type="SAM" id="MobiDB-lite"/>
    </source>
</evidence>
<keyword evidence="4" id="KW-0902">Two-component regulatory system</keyword>
<evidence type="ECO:0000256" key="7">
    <source>
        <dbReference type="ARBA" id="ARBA00029500"/>
    </source>
</evidence>
<dbReference type="GO" id="GO:0003677">
    <property type="term" value="F:DNA binding"/>
    <property type="evidence" value="ECO:0007669"/>
    <property type="project" value="UniProtKB-KW"/>
</dbReference>
<evidence type="ECO:0000256" key="3">
    <source>
        <dbReference type="ARBA" id="ARBA00022840"/>
    </source>
</evidence>
<evidence type="ECO:0000256" key="6">
    <source>
        <dbReference type="ARBA" id="ARBA00023159"/>
    </source>
</evidence>
<dbReference type="GO" id="GO:0005524">
    <property type="term" value="F:ATP binding"/>
    <property type="evidence" value="ECO:0007669"/>
    <property type="project" value="UniProtKB-KW"/>
</dbReference>
<dbReference type="PROSITE" id="PS50045">
    <property type="entry name" value="SIGMA54_INTERACT_4"/>
    <property type="match status" value="1"/>
</dbReference>
<protein>
    <recommendedName>
        <fullName evidence="7">HTH-type transcriptional regulatory protein TyrR</fullName>
    </recommendedName>
</protein>
<dbReference type="InterPro" id="IPR025662">
    <property type="entry name" value="Sigma_54_int_dom_ATP-bd_1"/>
</dbReference>
<evidence type="ECO:0000256" key="4">
    <source>
        <dbReference type="ARBA" id="ARBA00023012"/>
    </source>
</evidence>
<dbReference type="InterPro" id="IPR030828">
    <property type="entry name" value="HTH_TyrR"/>
</dbReference>
<reference evidence="10 11" key="1">
    <citation type="submission" date="2020-04" db="EMBL/GenBank/DDBJ databases">
        <title>Rhizobium sp. S-51 isolated from soil.</title>
        <authorList>
            <person name="Dahal R.H."/>
        </authorList>
    </citation>
    <scope>NUCLEOTIDE SEQUENCE [LARGE SCALE GENOMIC DNA]</scope>
    <source>
        <strain evidence="10 11">S-51</strain>
    </source>
</reference>
<dbReference type="Pfam" id="PF25601">
    <property type="entry name" value="AAA_lid_14"/>
    <property type="match status" value="1"/>
</dbReference>
<dbReference type="SUPFAM" id="SSF46689">
    <property type="entry name" value="Homeodomain-like"/>
    <property type="match status" value="1"/>
</dbReference>
<keyword evidence="1" id="KW-0547">Nucleotide-binding</keyword>
<name>A0A7Y0AYY7_9HYPH</name>
<sequence>MTPGDIPQFYLGVRGAEALSREAWEQNFQSPQFRAFANLLPDGLMIVDPDEVVVFLNTAAERAARLSSPFESQALSTFLRFSDFDMDDFLASAQRGHTQGLVRAKISGKVYQASRRVLVVAGSASGFTVYFLRDPENQDRAKRGVAGRSISAGDQKESARLVFPDGLKTQVEQAVRAYARNFRVLLLGESGVGKTAIARHIHLTGGDRGRPFVHVNCGSIPETLFESEMFGYERGAFTGALQAGKRGYIESAAGGTLFLDEIGEIPLSSQPKLLKFLEDGTIQPVGSSVSKKIDTRVITATNRDLTEMTRQGGFRKDLLYRLSTFPVEIPLLRNRSDKADILDMMLERASQERGAPLKLTAACRAILMRHSFPGNLREMKSVVDYLDIVASDLAGPEHLPPSFSRHQGTAIEPSQAPVRPQISDEGAAPEIEPGGRTLKEMARAFEERIINEALDRLGSKRAAAKELGVDIATIVRKTNRTAE</sequence>
<dbReference type="Proteomes" id="UP000541470">
    <property type="component" value="Unassembled WGS sequence"/>
</dbReference>
<dbReference type="FunFam" id="3.40.50.300:FF:000006">
    <property type="entry name" value="DNA-binding transcriptional regulator NtrC"/>
    <property type="match status" value="1"/>
</dbReference>
<dbReference type="InterPro" id="IPR027417">
    <property type="entry name" value="P-loop_NTPase"/>
</dbReference>
<dbReference type="SUPFAM" id="SSF52540">
    <property type="entry name" value="P-loop containing nucleoside triphosphate hydrolases"/>
    <property type="match status" value="1"/>
</dbReference>
<comment type="caution">
    <text evidence="10">The sequence shown here is derived from an EMBL/GenBank/DDBJ whole genome shotgun (WGS) entry which is preliminary data.</text>
</comment>
<evidence type="ECO:0000256" key="1">
    <source>
        <dbReference type="ARBA" id="ARBA00022741"/>
    </source>
</evidence>
<dbReference type="AlphaFoldDB" id="A0A7Y0AYY7"/>